<dbReference type="PANTHER" id="PTHR45436">
    <property type="entry name" value="SENSOR HISTIDINE KINASE YKOH"/>
    <property type="match status" value="1"/>
</dbReference>
<evidence type="ECO:0000256" key="5">
    <source>
        <dbReference type="ARBA" id="ARBA00022553"/>
    </source>
</evidence>
<dbReference type="PROSITE" id="PS50885">
    <property type="entry name" value="HAMP"/>
    <property type="match status" value="1"/>
</dbReference>
<organism evidence="18 19">
    <name type="scientific">Cohnella hashimotonis</name>
    <dbReference type="NCBI Taxonomy" id="2826895"/>
    <lineage>
        <taxon>Bacteria</taxon>
        <taxon>Bacillati</taxon>
        <taxon>Bacillota</taxon>
        <taxon>Bacilli</taxon>
        <taxon>Bacillales</taxon>
        <taxon>Paenibacillaceae</taxon>
        <taxon>Cohnella</taxon>
    </lineage>
</organism>
<evidence type="ECO:0000256" key="15">
    <source>
        <dbReference type="SAM" id="Phobius"/>
    </source>
</evidence>
<evidence type="ECO:0000256" key="9">
    <source>
        <dbReference type="ARBA" id="ARBA00022777"/>
    </source>
</evidence>
<accession>A0ABT6TDJ3</accession>
<name>A0ABT6TDJ3_9BACL</name>
<evidence type="ECO:0000256" key="6">
    <source>
        <dbReference type="ARBA" id="ARBA00022679"/>
    </source>
</evidence>
<dbReference type="Pfam" id="PF00512">
    <property type="entry name" value="HisKA"/>
    <property type="match status" value="1"/>
</dbReference>
<keyword evidence="12" id="KW-0902">Two-component regulatory system</keyword>
<keyword evidence="13 15" id="KW-0472">Membrane</keyword>
<evidence type="ECO:0000313" key="19">
    <source>
        <dbReference type="Proteomes" id="UP001161691"/>
    </source>
</evidence>
<keyword evidence="6" id="KW-0808">Transferase</keyword>
<evidence type="ECO:0000256" key="8">
    <source>
        <dbReference type="ARBA" id="ARBA00022741"/>
    </source>
</evidence>
<protein>
    <recommendedName>
        <fullName evidence="3">histidine kinase</fullName>
        <ecNumber evidence="3">2.7.13.3</ecNumber>
    </recommendedName>
</protein>
<dbReference type="Gene3D" id="3.30.565.10">
    <property type="entry name" value="Histidine kinase-like ATPase, C-terminal domain"/>
    <property type="match status" value="1"/>
</dbReference>
<sequence length="525" mass="57199">MRRASGSSPRTQLKGSLRLQLLSRSLLVVAVLLVFIGLFQYVLMRKFTYENKASALRSQILSLPPDIWRDRQGHGAGGADRTVKSGFGPGIGKPQDNGANGAEGWTNGEAEPTDDSGQMRGRYYVPDATVVLIGTDLSFTTLSEWTDQAEPPRLADETYKAIMNGGEDESRSKDYRIAKDAEGREQLVVLRSLGKDGQGSGIIQFSTGTEELKKTLNGQLLLFGGLALLALFAGLFTLLPVLRRTLTPLSELVDKVERIDAGNLDERFPAVAKPVEIGRLSASFNGMLARLNEAFETEKEAKEHMRQFVADASHELRTPLTSIHGFLEVLLRGASTNPEQLERALRSMHGESERLRKLVGDLLMLAKLDQRSGVHAVRGNLSDTLREMEPQLRMLAGARKVDFALPEGMHCLYDPDKIKQVVLNLFHNAVQHTDADGGAISLSIHRSGGCVNLEVEDNGSGIDPAHLPYVFDRFYRSDSSRTRKYGGAGLGLSISKSIVDTLGGGIAVSSEPGRGTTFTISLLEA</sequence>
<feature type="domain" description="Histidine kinase" evidence="16">
    <location>
        <begin position="311"/>
        <end position="525"/>
    </location>
</feature>
<keyword evidence="8" id="KW-0547">Nucleotide-binding</keyword>
<evidence type="ECO:0000256" key="10">
    <source>
        <dbReference type="ARBA" id="ARBA00022840"/>
    </source>
</evidence>
<dbReference type="SUPFAM" id="SSF47384">
    <property type="entry name" value="Homodimeric domain of signal transducing histidine kinase"/>
    <property type="match status" value="1"/>
</dbReference>
<feature type="region of interest" description="Disordered" evidence="14">
    <location>
        <begin position="71"/>
        <end position="119"/>
    </location>
</feature>
<evidence type="ECO:0000256" key="2">
    <source>
        <dbReference type="ARBA" id="ARBA00004651"/>
    </source>
</evidence>
<dbReference type="RefSeq" id="WP_282907871.1">
    <property type="nucleotide sequence ID" value="NZ_JAGRPV010000001.1"/>
</dbReference>
<keyword evidence="9 18" id="KW-0418">Kinase</keyword>
<dbReference type="Gene3D" id="6.10.340.10">
    <property type="match status" value="1"/>
</dbReference>
<gene>
    <name evidence="18" type="ORF">KB449_07985</name>
</gene>
<feature type="domain" description="HAMP" evidence="17">
    <location>
        <begin position="243"/>
        <end position="296"/>
    </location>
</feature>
<evidence type="ECO:0000256" key="3">
    <source>
        <dbReference type="ARBA" id="ARBA00012438"/>
    </source>
</evidence>
<keyword evidence="5" id="KW-0597">Phosphoprotein</keyword>
<evidence type="ECO:0000259" key="17">
    <source>
        <dbReference type="PROSITE" id="PS50885"/>
    </source>
</evidence>
<dbReference type="InterPro" id="IPR003660">
    <property type="entry name" value="HAMP_dom"/>
</dbReference>
<evidence type="ECO:0000256" key="1">
    <source>
        <dbReference type="ARBA" id="ARBA00000085"/>
    </source>
</evidence>
<dbReference type="InterPro" id="IPR005467">
    <property type="entry name" value="His_kinase_dom"/>
</dbReference>
<dbReference type="InterPro" id="IPR036097">
    <property type="entry name" value="HisK_dim/P_sf"/>
</dbReference>
<evidence type="ECO:0000256" key="7">
    <source>
        <dbReference type="ARBA" id="ARBA00022692"/>
    </source>
</evidence>
<dbReference type="CDD" id="cd00082">
    <property type="entry name" value="HisKA"/>
    <property type="match status" value="1"/>
</dbReference>
<comment type="catalytic activity">
    <reaction evidence="1">
        <text>ATP + protein L-histidine = ADP + protein N-phospho-L-histidine.</text>
        <dbReference type="EC" id="2.7.13.3"/>
    </reaction>
</comment>
<dbReference type="EC" id="2.7.13.3" evidence="3"/>
<dbReference type="Pfam" id="PF00672">
    <property type="entry name" value="HAMP"/>
    <property type="match status" value="1"/>
</dbReference>
<dbReference type="InterPro" id="IPR036890">
    <property type="entry name" value="HATPase_C_sf"/>
</dbReference>
<evidence type="ECO:0000256" key="13">
    <source>
        <dbReference type="ARBA" id="ARBA00023136"/>
    </source>
</evidence>
<comment type="caution">
    <text evidence="18">The sequence shown here is derived from an EMBL/GenBank/DDBJ whole genome shotgun (WGS) entry which is preliminary data.</text>
</comment>
<comment type="subcellular location">
    <subcellularLocation>
        <location evidence="2">Cell membrane</location>
        <topology evidence="2">Multi-pass membrane protein</topology>
    </subcellularLocation>
</comment>
<dbReference type="SUPFAM" id="SSF55874">
    <property type="entry name" value="ATPase domain of HSP90 chaperone/DNA topoisomerase II/histidine kinase"/>
    <property type="match status" value="1"/>
</dbReference>
<evidence type="ECO:0000256" key="4">
    <source>
        <dbReference type="ARBA" id="ARBA00022475"/>
    </source>
</evidence>
<keyword evidence="4" id="KW-1003">Cell membrane</keyword>
<dbReference type="SMART" id="SM00304">
    <property type="entry name" value="HAMP"/>
    <property type="match status" value="1"/>
</dbReference>
<dbReference type="EMBL" id="JAGRPV010000001">
    <property type="protein sequence ID" value="MDI4644897.1"/>
    <property type="molecule type" value="Genomic_DNA"/>
</dbReference>
<dbReference type="PANTHER" id="PTHR45436:SF5">
    <property type="entry name" value="SENSOR HISTIDINE KINASE TRCS"/>
    <property type="match status" value="1"/>
</dbReference>
<dbReference type="SUPFAM" id="SSF158472">
    <property type="entry name" value="HAMP domain-like"/>
    <property type="match status" value="1"/>
</dbReference>
<feature type="transmembrane region" description="Helical" evidence="15">
    <location>
        <begin position="21"/>
        <end position="43"/>
    </location>
</feature>
<dbReference type="CDD" id="cd00075">
    <property type="entry name" value="HATPase"/>
    <property type="match status" value="1"/>
</dbReference>
<reference evidence="18" key="1">
    <citation type="submission" date="2023-04" db="EMBL/GenBank/DDBJ databases">
        <title>Comparative genomic analysis of Cohnella hashimotonis sp. nov., isolated from the International Space Station.</title>
        <authorList>
            <person name="Venkateswaran K."/>
            <person name="Simpson A."/>
        </authorList>
    </citation>
    <scope>NUCLEOTIDE SEQUENCE</scope>
    <source>
        <strain evidence="18">F6_2S_P_1</strain>
    </source>
</reference>
<feature type="transmembrane region" description="Helical" evidence="15">
    <location>
        <begin position="220"/>
        <end position="242"/>
    </location>
</feature>
<dbReference type="Pfam" id="PF02518">
    <property type="entry name" value="HATPase_c"/>
    <property type="match status" value="1"/>
</dbReference>
<dbReference type="InterPro" id="IPR003594">
    <property type="entry name" value="HATPase_dom"/>
</dbReference>
<dbReference type="SMART" id="SM00388">
    <property type="entry name" value="HisKA"/>
    <property type="match status" value="1"/>
</dbReference>
<evidence type="ECO:0000256" key="11">
    <source>
        <dbReference type="ARBA" id="ARBA00022989"/>
    </source>
</evidence>
<proteinExistence type="predicted"/>
<keyword evidence="10" id="KW-0067">ATP-binding</keyword>
<evidence type="ECO:0000256" key="14">
    <source>
        <dbReference type="SAM" id="MobiDB-lite"/>
    </source>
</evidence>
<dbReference type="CDD" id="cd06225">
    <property type="entry name" value="HAMP"/>
    <property type="match status" value="1"/>
</dbReference>
<evidence type="ECO:0000256" key="12">
    <source>
        <dbReference type="ARBA" id="ARBA00023012"/>
    </source>
</evidence>
<evidence type="ECO:0000313" key="18">
    <source>
        <dbReference type="EMBL" id="MDI4644897.1"/>
    </source>
</evidence>
<dbReference type="PRINTS" id="PR00344">
    <property type="entry name" value="BCTRLSENSOR"/>
</dbReference>
<dbReference type="InterPro" id="IPR003661">
    <property type="entry name" value="HisK_dim/P_dom"/>
</dbReference>
<dbReference type="Gene3D" id="1.10.287.130">
    <property type="match status" value="1"/>
</dbReference>
<dbReference type="SMART" id="SM00387">
    <property type="entry name" value="HATPase_c"/>
    <property type="match status" value="1"/>
</dbReference>
<dbReference type="GO" id="GO:0016301">
    <property type="term" value="F:kinase activity"/>
    <property type="evidence" value="ECO:0007669"/>
    <property type="project" value="UniProtKB-KW"/>
</dbReference>
<dbReference type="Proteomes" id="UP001161691">
    <property type="component" value="Unassembled WGS sequence"/>
</dbReference>
<keyword evidence="19" id="KW-1185">Reference proteome</keyword>
<keyword evidence="7 15" id="KW-0812">Transmembrane</keyword>
<dbReference type="InterPro" id="IPR050428">
    <property type="entry name" value="TCS_sensor_his_kinase"/>
</dbReference>
<evidence type="ECO:0000259" key="16">
    <source>
        <dbReference type="PROSITE" id="PS50109"/>
    </source>
</evidence>
<keyword evidence="11 15" id="KW-1133">Transmembrane helix</keyword>
<dbReference type="InterPro" id="IPR004358">
    <property type="entry name" value="Sig_transdc_His_kin-like_C"/>
</dbReference>
<dbReference type="PROSITE" id="PS50109">
    <property type="entry name" value="HIS_KIN"/>
    <property type="match status" value="1"/>
</dbReference>